<reference evidence="6" key="2">
    <citation type="submission" date="2021-09" db="EMBL/GenBank/DDBJ databases">
        <authorList>
            <person name="Jia N."/>
            <person name="Wang J."/>
            <person name="Shi W."/>
            <person name="Du L."/>
            <person name="Sun Y."/>
            <person name="Zhan W."/>
            <person name="Jiang J."/>
            <person name="Wang Q."/>
            <person name="Zhang B."/>
            <person name="Ji P."/>
            <person name="Sakyi L.B."/>
            <person name="Cui X."/>
            <person name="Yuan T."/>
            <person name="Jiang B."/>
            <person name="Yang W."/>
            <person name="Lam T.T.-Y."/>
            <person name="Chang Q."/>
            <person name="Ding S."/>
            <person name="Wang X."/>
            <person name="Zhu J."/>
            <person name="Ruan X."/>
            <person name="Zhao L."/>
            <person name="Wei J."/>
            <person name="Que T."/>
            <person name="Du C."/>
            <person name="Cheng J."/>
            <person name="Dai P."/>
            <person name="Han X."/>
            <person name="Huang E."/>
            <person name="Gao Y."/>
            <person name="Liu J."/>
            <person name="Shao H."/>
            <person name="Ye R."/>
            <person name="Li L."/>
            <person name="Wei W."/>
            <person name="Wang X."/>
            <person name="Wang C."/>
            <person name="Huo Q."/>
            <person name="Li W."/>
            <person name="Guo W."/>
            <person name="Chen H."/>
            <person name="Chen S."/>
            <person name="Zhou L."/>
            <person name="Zhou L."/>
            <person name="Ni X."/>
            <person name="Tian J."/>
            <person name="Zhou Y."/>
            <person name="Sheng Y."/>
            <person name="Liu T."/>
            <person name="Pan Y."/>
            <person name="Xia L."/>
            <person name="Li J."/>
            <person name="Zhao F."/>
            <person name="Cao W."/>
        </authorList>
    </citation>
    <scope>NUCLEOTIDE SEQUENCE</scope>
    <source>
        <strain evidence="6">Rmic-2018</strain>
        <tissue evidence="6">Larvae</tissue>
    </source>
</reference>
<dbReference type="InterPro" id="IPR003439">
    <property type="entry name" value="ABC_transporter-like_ATP-bd"/>
</dbReference>
<name>A0A9J6E5Y9_RHIMP</name>
<proteinExistence type="predicted"/>
<protein>
    <recommendedName>
        <fullName evidence="5">ABC transporter domain-containing protein</fullName>
    </recommendedName>
</protein>
<keyword evidence="7" id="KW-1185">Reference proteome</keyword>
<gene>
    <name evidence="6" type="ORF">HPB51_003067</name>
</gene>
<dbReference type="PANTHER" id="PTHR24223">
    <property type="entry name" value="ATP-BINDING CASSETTE SUB-FAMILY C"/>
    <property type="match status" value="1"/>
</dbReference>
<evidence type="ECO:0000256" key="1">
    <source>
        <dbReference type="ARBA" id="ARBA00004127"/>
    </source>
</evidence>
<keyword evidence="3" id="KW-0547">Nucleotide-binding</keyword>
<organism evidence="6 7">
    <name type="scientific">Rhipicephalus microplus</name>
    <name type="common">Cattle tick</name>
    <name type="synonym">Boophilus microplus</name>
    <dbReference type="NCBI Taxonomy" id="6941"/>
    <lineage>
        <taxon>Eukaryota</taxon>
        <taxon>Metazoa</taxon>
        <taxon>Ecdysozoa</taxon>
        <taxon>Arthropoda</taxon>
        <taxon>Chelicerata</taxon>
        <taxon>Arachnida</taxon>
        <taxon>Acari</taxon>
        <taxon>Parasitiformes</taxon>
        <taxon>Ixodida</taxon>
        <taxon>Ixodoidea</taxon>
        <taxon>Ixodidae</taxon>
        <taxon>Rhipicephalinae</taxon>
        <taxon>Rhipicephalus</taxon>
        <taxon>Boophilus</taxon>
    </lineage>
</organism>
<dbReference type="GO" id="GO:0016020">
    <property type="term" value="C:membrane"/>
    <property type="evidence" value="ECO:0007669"/>
    <property type="project" value="TreeGrafter"/>
</dbReference>
<dbReference type="Proteomes" id="UP000821866">
    <property type="component" value="Chromosome 3"/>
</dbReference>
<dbReference type="InterPro" id="IPR027417">
    <property type="entry name" value="P-loop_NTPase"/>
</dbReference>
<evidence type="ECO:0000313" key="6">
    <source>
        <dbReference type="EMBL" id="KAH8029710.1"/>
    </source>
</evidence>
<sequence>MPKINCSRVKEKAEMLSLFAHEEGTVGYVPQAATVFNATLRDNVLFGKPYDPVLYSQVLEACELVKDISTFPARDHTEIGEKGYNLSGGQKQRVCLARAAYHQCSIYVLDDPLSALDPHVRLKLFKKLLGKGGMLKDKVKKAYEELKSTVLKRLELSEQSRLRQFLSFEVLGDQLPSKQLHRLRQLLGQQTSEEQQQPLLCE</sequence>
<dbReference type="SUPFAM" id="SSF52540">
    <property type="entry name" value="P-loop containing nucleoside triphosphate hydrolases"/>
    <property type="match status" value="1"/>
</dbReference>
<evidence type="ECO:0000256" key="4">
    <source>
        <dbReference type="ARBA" id="ARBA00022840"/>
    </source>
</evidence>
<comment type="caution">
    <text evidence="6">The sequence shown here is derived from an EMBL/GenBank/DDBJ whole genome shotgun (WGS) entry which is preliminary data.</text>
</comment>
<dbReference type="EMBL" id="JABSTU010000005">
    <property type="protein sequence ID" value="KAH8029710.1"/>
    <property type="molecule type" value="Genomic_DNA"/>
</dbReference>
<comment type="subcellular location">
    <subcellularLocation>
        <location evidence="1">Endomembrane system</location>
        <topology evidence="1">Multi-pass membrane protein</topology>
    </subcellularLocation>
</comment>
<dbReference type="InterPro" id="IPR050173">
    <property type="entry name" value="ABC_transporter_C-like"/>
</dbReference>
<dbReference type="PANTHER" id="PTHR24223:SF443">
    <property type="entry name" value="MULTIDRUG-RESISTANCE LIKE PROTEIN 1, ISOFORM I"/>
    <property type="match status" value="1"/>
</dbReference>
<dbReference type="InterPro" id="IPR017871">
    <property type="entry name" value="ABC_transporter-like_CS"/>
</dbReference>
<feature type="domain" description="ABC transporter" evidence="5">
    <location>
        <begin position="21"/>
        <end position="113"/>
    </location>
</feature>
<dbReference type="AlphaFoldDB" id="A0A9J6E5Y9"/>
<evidence type="ECO:0000256" key="3">
    <source>
        <dbReference type="ARBA" id="ARBA00022741"/>
    </source>
</evidence>
<dbReference type="GO" id="GO:0042626">
    <property type="term" value="F:ATPase-coupled transmembrane transporter activity"/>
    <property type="evidence" value="ECO:0007669"/>
    <property type="project" value="TreeGrafter"/>
</dbReference>
<keyword evidence="2" id="KW-0677">Repeat</keyword>
<dbReference type="Gene3D" id="3.40.50.300">
    <property type="entry name" value="P-loop containing nucleotide triphosphate hydrolases"/>
    <property type="match status" value="1"/>
</dbReference>
<keyword evidence="4" id="KW-0067">ATP-binding</keyword>
<evidence type="ECO:0000256" key="2">
    <source>
        <dbReference type="ARBA" id="ARBA00022737"/>
    </source>
</evidence>
<evidence type="ECO:0000313" key="7">
    <source>
        <dbReference type="Proteomes" id="UP000821866"/>
    </source>
</evidence>
<dbReference type="GO" id="GO:0005524">
    <property type="term" value="F:ATP binding"/>
    <property type="evidence" value="ECO:0007669"/>
    <property type="project" value="UniProtKB-KW"/>
</dbReference>
<dbReference type="Pfam" id="PF00005">
    <property type="entry name" value="ABC_tran"/>
    <property type="match status" value="1"/>
</dbReference>
<evidence type="ECO:0000259" key="5">
    <source>
        <dbReference type="Pfam" id="PF00005"/>
    </source>
</evidence>
<dbReference type="GO" id="GO:0012505">
    <property type="term" value="C:endomembrane system"/>
    <property type="evidence" value="ECO:0007669"/>
    <property type="project" value="UniProtKB-SubCell"/>
</dbReference>
<dbReference type="GO" id="GO:0016887">
    <property type="term" value="F:ATP hydrolysis activity"/>
    <property type="evidence" value="ECO:0007669"/>
    <property type="project" value="InterPro"/>
</dbReference>
<dbReference type="PROSITE" id="PS00211">
    <property type="entry name" value="ABC_TRANSPORTER_1"/>
    <property type="match status" value="1"/>
</dbReference>
<dbReference type="VEuPathDB" id="VectorBase:LOC119165924"/>
<accession>A0A9J6E5Y9</accession>
<reference evidence="6" key="1">
    <citation type="journal article" date="2020" name="Cell">
        <title>Large-Scale Comparative Analyses of Tick Genomes Elucidate Their Genetic Diversity and Vector Capacities.</title>
        <authorList>
            <consortium name="Tick Genome and Microbiome Consortium (TIGMIC)"/>
            <person name="Jia N."/>
            <person name="Wang J."/>
            <person name="Shi W."/>
            <person name="Du L."/>
            <person name="Sun Y."/>
            <person name="Zhan W."/>
            <person name="Jiang J.F."/>
            <person name="Wang Q."/>
            <person name="Zhang B."/>
            <person name="Ji P."/>
            <person name="Bell-Sakyi L."/>
            <person name="Cui X.M."/>
            <person name="Yuan T.T."/>
            <person name="Jiang B.G."/>
            <person name="Yang W.F."/>
            <person name="Lam T.T."/>
            <person name="Chang Q.C."/>
            <person name="Ding S.J."/>
            <person name="Wang X.J."/>
            <person name="Zhu J.G."/>
            <person name="Ruan X.D."/>
            <person name="Zhao L."/>
            <person name="Wei J.T."/>
            <person name="Ye R.Z."/>
            <person name="Que T.C."/>
            <person name="Du C.H."/>
            <person name="Zhou Y.H."/>
            <person name="Cheng J.X."/>
            <person name="Dai P.F."/>
            <person name="Guo W.B."/>
            <person name="Han X.H."/>
            <person name="Huang E.J."/>
            <person name="Li L.F."/>
            <person name="Wei W."/>
            <person name="Gao Y.C."/>
            <person name="Liu J.Z."/>
            <person name="Shao H.Z."/>
            <person name="Wang X."/>
            <person name="Wang C.C."/>
            <person name="Yang T.C."/>
            <person name="Huo Q.B."/>
            <person name="Li W."/>
            <person name="Chen H.Y."/>
            <person name="Chen S.E."/>
            <person name="Zhou L.G."/>
            <person name="Ni X.B."/>
            <person name="Tian J.H."/>
            <person name="Sheng Y."/>
            <person name="Liu T."/>
            <person name="Pan Y.S."/>
            <person name="Xia L.Y."/>
            <person name="Li J."/>
            <person name="Zhao F."/>
            <person name="Cao W.C."/>
        </authorList>
    </citation>
    <scope>NUCLEOTIDE SEQUENCE</scope>
    <source>
        <strain evidence="6">Rmic-2018</strain>
    </source>
</reference>